<comment type="caution">
    <text evidence="3">The sequence shown here is derived from an EMBL/GenBank/DDBJ whole genome shotgun (WGS) entry which is preliminary data.</text>
</comment>
<feature type="compositionally biased region" description="Basic and acidic residues" evidence="1">
    <location>
        <begin position="1"/>
        <end position="24"/>
    </location>
</feature>
<feature type="region of interest" description="Disordered" evidence="1">
    <location>
        <begin position="57"/>
        <end position="83"/>
    </location>
</feature>
<feature type="region of interest" description="Disordered" evidence="1">
    <location>
        <begin position="1"/>
        <end position="27"/>
    </location>
</feature>
<sequence>MALEHDSLSPGRIRQENVSHRDKTGTTSNELDLLFSPMFDELLNGSSKVVFKSSAVSAADAPNQRQQLTTPLNTHTTPAPTCQTPTITTTVRSSENINQAEPHAKNDQVADDEFINIFSTPVQDQWETSSHHDHPLEQVIGNHSQSVRTRRQLESDAEMCMFTLTFDRLDVWKLVDRPLCTNVINLKWLWKNKRDEENTVIRNKSRLVAKGYAQKKGVDFEESFAPVARLEAVSSSRVIFLLFGSCGLRVWIFGLVFGSCGIRVIKITKRPEELPSNALAFISNALAFDPDALAFDLDGSTLPPNFKNQNLSLYLSDKSSYQFSKLLDGPLLDTMPAELFTFSSKVLVLKEDGPSVLFFPPTISEPSCLEGELGLERLFKELKNVDVEKEVKKEIKEEEEGEEICVDYFDKFPTKDGLAYREYLLHDPCLFFHRRLPIIRGSDPLSLSIPCNIGYVHKQHAPTRDLVNPKKISNFTGRVRGIHVFIGNFTNITDFLVVEDVELATDNCLSHVLLEESIDSDFARFNTIISSLKALDEGFSSKNYVRKFLRALHPIWIAKVMTIEESKDLSSLALDELIGNLKVHEVVMEKDSKIYRGKKERVKSIVSKAKKDSSNDETLTSGSDDEEYDMAVRNLKSFLEEKAPISTKIKLTKDDEADSVDSSKYRGMIGSLLYLTTGLWYPKGTRVETVVYADSDHTSDYVDRKSTSGFCMFMGRCLKSWFAKKQTALAICTTEAEYVSTGKAFQQAIWMKQALIDYDIRLDDVSIMCDNKGTKMPSEYQQDYKKTCDYATQIYNDPNMMKELRDIYRKLESRYVHEGRTIDPSFYRDLSDDSLAKFTAIGFDCLLSLDEQTCLRFIFEFYKTLHLDRDPSNHLSIQFTINNHRFNISLA</sequence>
<dbReference type="InterPro" id="IPR013103">
    <property type="entry name" value="RVT_2"/>
</dbReference>
<evidence type="ECO:0000313" key="3">
    <source>
        <dbReference type="EMBL" id="GEU86755.1"/>
    </source>
</evidence>
<protein>
    <submittedName>
        <fullName evidence="3">Retrovirus-related Pol polyprotein from transposon TNT 1-94</fullName>
    </submittedName>
</protein>
<organism evidence="3">
    <name type="scientific">Tanacetum cinerariifolium</name>
    <name type="common">Dalmatian daisy</name>
    <name type="synonym">Chrysanthemum cinerariifolium</name>
    <dbReference type="NCBI Taxonomy" id="118510"/>
    <lineage>
        <taxon>Eukaryota</taxon>
        <taxon>Viridiplantae</taxon>
        <taxon>Streptophyta</taxon>
        <taxon>Embryophyta</taxon>
        <taxon>Tracheophyta</taxon>
        <taxon>Spermatophyta</taxon>
        <taxon>Magnoliopsida</taxon>
        <taxon>eudicotyledons</taxon>
        <taxon>Gunneridae</taxon>
        <taxon>Pentapetalae</taxon>
        <taxon>asterids</taxon>
        <taxon>campanulids</taxon>
        <taxon>Asterales</taxon>
        <taxon>Asteraceae</taxon>
        <taxon>Asteroideae</taxon>
        <taxon>Anthemideae</taxon>
        <taxon>Anthemidinae</taxon>
        <taxon>Tanacetum</taxon>
    </lineage>
</organism>
<reference evidence="3" key="1">
    <citation type="journal article" date="2019" name="Sci. Rep.">
        <title>Draft genome of Tanacetum cinerariifolium, the natural source of mosquito coil.</title>
        <authorList>
            <person name="Yamashiro T."/>
            <person name="Shiraishi A."/>
            <person name="Satake H."/>
            <person name="Nakayama K."/>
        </authorList>
    </citation>
    <scope>NUCLEOTIDE SEQUENCE</scope>
</reference>
<dbReference type="CDD" id="cd09272">
    <property type="entry name" value="RNase_HI_RT_Ty1"/>
    <property type="match status" value="1"/>
</dbReference>
<dbReference type="Pfam" id="PF07727">
    <property type="entry name" value="RVT_2"/>
    <property type="match status" value="1"/>
</dbReference>
<proteinExistence type="predicted"/>
<dbReference type="AlphaFoldDB" id="A0A6L2NQ85"/>
<name>A0A6L2NQ85_TANCI</name>
<dbReference type="EMBL" id="BKCJ010009395">
    <property type="protein sequence ID" value="GEU86755.1"/>
    <property type="molecule type" value="Genomic_DNA"/>
</dbReference>
<feature type="domain" description="Reverse transcriptase Ty1/copia-type" evidence="2">
    <location>
        <begin position="170"/>
        <end position="233"/>
    </location>
</feature>
<evidence type="ECO:0000256" key="1">
    <source>
        <dbReference type="SAM" id="MobiDB-lite"/>
    </source>
</evidence>
<feature type="compositionally biased region" description="Polar residues" evidence="1">
    <location>
        <begin position="63"/>
        <end position="73"/>
    </location>
</feature>
<gene>
    <name evidence="3" type="ORF">Tci_058733</name>
</gene>
<dbReference type="PANTHER" id="PTHR11439:SF483">
    <property type="entry name" value="PEPTIDE SYNTHASE GLIP-LIKE, PUTATIVE (AFU_ORTHOLOGUE AFUA_3G12920)-RELATED"/>
    <property type="match status" value="1"/>
</dbReference>
<evidence type="ECO:0000259" key="2">
    <source>
        <dbReference type="Pfam" id="PF07727"/>
    </source>
</evidence>
<accession>A0A6L2NQ85</accession>
<feature type="compositionally biased region" description="Low complexity" evidence="1">
    <location>
        <begin position="74"/>
        <end position="83"/>
    </location>
</feature>
<dbReference type="PANTHER" id="PTHR11439">
    <property type="entry name" value="GAG-POL-RELATED RETROTRANSPOSON"/>
    <property type="match status" value="1"/>
</dbReference>